<dbReference type="RefSeq" id="WP_002699128.1">
    <property type="nucleotide sequence ID" value="NZ_AAWS01000021.1"/>
</dbReference>
<dbReference type="AlphaFoldDB" id="A1ZPL6"/>
<evidence type="ECO:0008006" key="3">
    <source>
        <dbReference type="Google" id="ProtNLM"/>
    </source>
</evidence>
<dbReference type="EMBL" id="AAWS01000021">
    <property type="protein sequence ID" value="EAY27755.1"/>
    <property type="molecule type" value="Genomic_DNA"/>
</dbReference>
<protein>
    <recommendedName>
        <fullName evidence="3">Secretion system C-terminal sorting domain-containing protein</fullName>
    </recommendedName>
</protein>
<gene>
    <name evidence="1" type="ORF">M23134_03824</name>
</gene>
<dbReference type="OrthoDB" id="1522390at2"/>
<sequence length="169" mass="19371">MEKTLRLFLCVLLTIGSSQLYALSSLHFINSTQSQSKSDTIIKPYPVKLKAKVQTMVHNNRFVEVKLNKQIQIAQEGKLLFEDKNISIHEAYPSPADSFTMVKYKASVNNAKILLKNVLGKNIKEFHLPATSDYTQFKIPTNYLRNGVYFYILYIGKKAMKGKRLTIKH</sequence>
<proteinExistence type="predicted"/>
<name>A1ZPL6_MICM2</name>
<evidence type="ECO:0000313" key="2">
    <source>
        <dbReference type="Proteomes" id="UP000004095"/>
    </source>
</evidence>
<accession>A1ZPL6</accession>
<reference evidence="1 2" key="1">
    <citation type="submission" date="2007-01" db="EMBL/GenBank/DDBJ databases">
        <authorList>
            <person name="Haygood M."/>
            <person name="Podell S."/>
            <person name="Anderson C."/>
            <person name="Hopkinson B."/>
            <person name="Roe K."/>
            <person name="Barbeau K."/>
            <person name="Gaasterland T."/>
            <person name="Ferriera S."/>
            <person name="Johnson J."/>
            <person name="Kravitz S."/>
            <person name="Beeson K."/>
            <person name="Sutton G."/>
            <person name="Rogers Y.-H."/>
            <person name="Friedman R."/>
            <person name="Frazier M."/>
            <person name="Venter J.C."/>
        </authorList>
    </citation>
    <scope>NUCLEOTIDE SEQUENCE [LARGE SCALE GENOMIC DNA]</scope>
    <source>
        <strain evidence="1 2">ATCC 23134</strain>
    </source>
</reference>
<keyword evidence="2" id="KW-1185">Reference proteome</keyword>
<comment type="caution">
    <text evidence="1">The sequence shown here is derived from an EMBL/GenBank/DDBJ whole genome shotgun (WGS) entry which is preliminary data.</text>
</comment>
<evidence type="ECO:0000313" key="1">
    <source>
        <dbReference type="EMBL" id="EAY27755.1"/>
    </source>
</evidence>
<dbReference type="Proteomes" id="UP000004095">
    <property type="component" value="Unassembled WGS sequence"/>
</dbReference>
<organism evidence="1 2">
    <name type="scientific">Microscilla marina ATCC 23134</name>
    <dbReference type="NCBI Taxonomy" id="313606"/>
    <lineage>
        <taxon>Bacteria</taxon>
        <taxon>Pseudomonadati</taxon>
        <taxon>Bacteroidota</taxon>
        <taxon>Cytophagia</taxon>
        <taxon>Cytophagales</taxon>
        <taxon>Microscillaceae</taxon>
        <taxon>Microscilla</taxon>
    </lineage>
</organism>